<reference evidence="5 6" key="1">
    <citation type="submission" date="2024-01" db="EMBL/GenBank/DDBJ databases">
        <authorList>
            <consortium name="Genoscope - CEA"/>
            <person name="William W."/>
        </authorList>
    </citation>
    <scope>NUCLEOTIDE SEQUENCE [LARGE SCALE GENOMIC DNA]</scope>
    <source>
        <strain evidence="5 6">29B2s-10</strain>
    </source>
</reference>
<dbReference type="InterPro" id="IPR036188">
    <property type="entry name" value="FAD/NAD-bd_sf"/>
</dbReference>
<dbReference type="Gene3D" id="3.50.50.60">
    <property type="entry name" value="FAD/NAD(P)-binding domain"/>
    <property type="match status" value="2"/>
</dbReference>
<proteinExistence type="inferred from homology"/>
<organism evidence="5 6">
    <name type="scientific">[Candida] anglica</name>
    <dbReference type="NCBI Taxonomy" id="148631"/>
    <lineage>
        <taxon>Eukaryota</taxon>
        <taxon>Fungi</taxon>
        <taxon>Dikarya</taxon>
        <taxon>Ascomycota</taxon>
        <taxon>Saccharomycotina</taxon>
        <taxon>Pichiomycetes</taxon>
        <taxon>Debaryomycetaceae</taxon>
        <taxon>Kurtzmaniella</taxon>
    </lineage>
</organism>
<evidence type="ECO:0008006" key="7">
    <source>
        <dbReference type="Google" id="ProtNLM"/>
    </source>
</evidence>
<gene>
    <name evidence="5" type="ORF">CAAN4_G07690</name>
</gene>
<dbReference type="InterPro" id="IPR050346">
    <property type="entry name" value="FMO-like"/>
</dbReference>
<protein>
    <recommendedName>
        <fullName evidence="7">Flavin-containing monooxygenase</fullName>
    </recommendedName>
</protein>
<keyword evidence="4" id="KW-0560">Oxidoreductase</keyword>
<dbReference type="EMBL" id="OZ004259">
    <property type="protein sequence ID" value="CAK7917274.1"/>
    <property type="molecule type" value="Genomic_DNA"/>
</dbReference>
<evidence type="ECO:0000256" key="3">
    <source>
        <dbReference type="ARBA" id="ARBA00022827"/>
    </source>
</evidence>
<name>A0ABP0EIN9_9ASCO</name>
<dbReference type="Pfam" id="PF00743">
    <property type="entry name" value="FMO-like"/>
    <property type="match status" value="2"/>
</dbReference>
<evidence type="ECO:0000313" key="6">
    <source>
        <dbReference type="Proteomes" id="UP001497600"/>
    </source>
</evidence>
<evidence type="ECO:0000313" key="5">
    <source>
        <dbReference type="EMBL" id="CAK7917274.1"/>
    </source>
</evidence>
<dbReference type="Proteomes" id="UP001497600">
    <property type="component" value="Chromosome G"/>
</dbReference>
<evidence type="ECO:0000256" key="1">
    <source>
        <dbReference type="ARBA" id="ARBA00009183"/>
    </source>
</evidence>
<accession>A0ABP0EIN9</accession>
<dbReference type="PANTHER" id="PTHR23023">
    <property type="entry name" value="DIMETHYLANILINE MONOOXYGENASE"/>
    <property type="match status" value="1"/>
</dbReference>
<keyword evidence="2" id="KW-0285">Flavoprotein</keyword>
<keyword evidence="6" id="KW-1185">Reference proteome</keyword>
<keyword evidence="3" id="KW-0274">FAD</keyword>
<evidence type="ECO:0000256" key="2">
    <source>
        <dbReference type="ARBA" id="ARBA00022630"/>
    </source>
</evidence>
<comment type="similarity">
    <text evidence="1">Belongs to the FMO family.</text>
</comment>
<dbReference type="InterPro" id="IPR020946">
    <property type="entry name" value="Flavin_mOase-like"/>
</dbReference>
<dbReference type="SUPFAM" id="SSF51905">
    <property type="entry name" value="FAD/NAD(P)-binding domain"/>
    <property type="match status" value="2"/>
</dbReference>
<evidence type="ECO:0000256" key="4">
    <source>
        <dbReference type="ARBA" id="ARBA00023002"/>
    </source>
</evidence>
<sequence length="510" mass="56909">MTFPEIETVAIVGAGPGGLASLYEFLHLNKDGSSTVGSAPSADPKFAVTVFEQKSSAGGIWAPSEEADLPVPPQHLLDTDRYNEPDVIHPKVPIPEEVRADGSAATYNSPYVTQSKQLDRELEWKRSGVYPDLFTNIPSRFIRFSYQDNEPEYNDKKRAIYPFLTQKELASRFTNFIAKEQLSKHIRYNTRVEEVTKDQARGKWIITVRETNEKAGTESWYKQEFDAVVVANGHYTVPNFPRLKGLAEFNRKNPGVLIHAKSYRDSNIFRGKRVLVVGGGISAANLVQYIFPLASETVITRRGPHLVFPWIDSGLESPGIVTKPPIQEFQDDGSVVFTDGSVADKFDVVLLTTGYHYHYPFLDNYLKVVDPSNLSRVAGLYQQTFSIDDPTLAIAGVAVSAINFHTIEASAAAIAGVWSGAKQLPPREEQQKWETDRVAALGDNLFFHYYPYATVEADYIAQLHAYAAHGRPSPFVEDGKYVADVGVGLDYLEQLFYKLKEGKLTIEETK</sequence>